<evidence type="ECO:0000256" key="6">
    <source>
        <dbReference type="ARBA" id="ARBA00023136"/>
    </source>
</evidence>
<keyword evidence="4 8" id="KW-0812">Transmembrane</keyword>
<proteinExistence type="inferred from homology"/>
<comment type="subcellular location">
    <subcellularLocation>
        <location evidence="1">Membrane</location>
        <topology evidence="1">Multi-pass membrane protein</topology>
    </subcellularLocation>
</comment>
<gene>
    <name evidence="10" type="ORF">IAB60_01305</name>
</gene>
<feature type="transmembrane region" description="Helical" evidence="8">
    <location>
        <begin position="77"/>
        <end position="94"/>
    </location>
</feature>
<protein>
    <submittedName>
        <fullName evidence="10">Sugar transferase</fullName>
    </submittedName>
</protein>
<name>A0A9D1GH44_9FIRM</name>
<dbReference type="InterPro" id="IPR017475">
    <property type="entry name" value="EPS_sugar_tfrase"/>
</dbReference>
<dbReference type="Proteomes" id="UP000886860">
    <property type="component" value="Unassembled WGS sequence"/>
</dbReference>
<comment type="caution">
    <text evidence="10">The sequence shown here is derived from an EMBL/GenBank/DDBJ whole genome shotgun (WGS) entry which is preliminary data.</text>
</comment>
<evidence type="ECO:0000256" key="7">
    <source>
        <dbReference type="SAM" id="Coils"/>
    </source>
</evidence>
<sequence>MWKNRSFYALVDVAAIAVSYMLALLVRFGSLQDPNWPAASWVFLIVIVLIYFLVAFFYQPSVEFIKRKGRDELKVVLIRNFYMVMLLSVLIYGAKFSGMISRLLFGIFILYDCLLMYLFRMILKSVLLIYYQKPENKKKLLVCANESNVLKVLHKLQNSNLYNYEISAVTVLGPGLINGENPKTNAVKHGEFGTYMESVDDLLEYLRSQVVDEALISIPEYDKKQLSGFIQKLERMGIAVHVTVNTFGLQEKEKTISRFGVYHVLTYAPRIFNETDLFLKRCMDICGGLVGVVLTLILGAFVGPAIYLESPGPIIFKQTRIGTNGRRFHIYKFRSMYADAEERLKDLEAKNEMQGGLMFKMKDDPRITRVGKFIRKTSIDEFPQFFNVLKGDMSLVGTRPPTEKEFLKYEEWHKRRLSLKPGITGLWQVSGRSSITEFEDVVKLDLEYIDNWSIWEDIRILFKTVLVVLFQRGAE</sequence>
<feature type="transmembrane region" description="Helical" evidence="8">
    <location>
        <begin position="100"/>
        <end position="119"/>
    </location>
</feature>
<evidence type="ECO:0000259" key="9">
    <source>
        <dbReference type="Pfam" id="PF02397"/>
    </source>
</evidence>
<evidence type="ECO:0000313" key="11">
    <source>
        <dbReference type="Proteomes" id="UP000886860"/>
    </source>
</evidence>
<dbReference type="EMBL" id="DVKS01000024">
    <property type="protein sequence ID" value="HIT40731.1"/>
    <property type="molecule type" value="Genomic_DNA"/>
</dbReference>
<evidence type="ECO:0000256" key="1">
    <source>
        <dbReference type="ARBA" id="ARBA00004141"/>
    </source>
</evidence>
<comment type="similarity">
    <text evidence="2">Belongs to the bacterial sugar transferase family.</text>
</comment>
<dbReference type="AlphaFoldDB" id="A0A9D1GH44"/>
<keyword evidence="6 8" id="KW-0472">Membrane</keyword>
<evidence type="ECO:0000256" key="3">
    <source>
        <dbReference type="ARBA" id="ARBA00022679"/>
    </source>
</evidence>
<evidence type="ECO:0000256" key="2">
    <source>
        <dbReference type="ARBA" id="ARBA00006464"/>
    </source>
</evidence>
<keyword evidence="7" id="KW-0175">Coiled coil</keyword>
<dbReference type="PANTHER" id="PTHR30576">
    <property type="entry name" value="COLANIC BIOSYNTHESIS UDP-GLUCOSE LIPID CARRIER TRANSFERASE"/>
    <property type="match status" value="1"/>
</dbReference>
<organism evidence="10 11">
    <name type="scientific">Candidatus Caccovicinus merdipullorum</name>
    <dbReference type="NCBI Taxonomy" id="2840724"/>
    <lineage>
        <taxon>Bacteria</taxon>
        <taxon>Bacillati</taxon>
        <taxon>Bacillota</taxon>
        <taxon>Clostridia</taxon>
        <taxon>Eubacteriales</taxon>
        <taxon>Candidatus Caccovicinus</taxon>
    </lineage>
</organism>
<evidence type="ECO:0000256" key="4">
    <source>
        <dbReference type="ARBA" id="ARBA00022692"/>
    </source>
</evidence>
<feature type="transmembrane region" description="Helical" evidence="8">
    <location>
        <begin position="38"/>
        <end position="57"/>
    </location>
</feature>
<reference evidence="10" key="2">
    <citation type="journal article" date="2021" name="PeerJ">
        <title>Extensive microbial diversity within the chicken gut microbiome revealed by metagenomics and culture.</title>
        <authorList>
            <person name="Gilroy R."/>
            <person name="Ravi A."/>
            <person name="Getino M."/>
            <person name="Pursley I."/>
            <person name="Horton D.L."/>
            <person name="Alikhan N.F."/>
            <person name="Baker D."/>
            <person name="Gharbi K."/>
            <person name="Hall N."/>
            <person name="Watson M."/>
            <person name="Adriaenssens E.M."/>
            <person name="Foster-Nyarko E."/>
            <person name="Jarju S."/>
            <person name="Secka A."/>
            <person name="Antonio M."/>
            <person name="Oren A."/>
            <person name="Chaudhuri R.R."/>
            <person name="La Ragione R."/>
            <person name="Hildebrand F."/>
            <person name="Pallen M.J."/>
        </authorList>
    </citation>
    <scope>NUCLEOTIDE SEQUENCE</scope>
    <source>
        <strain evidence="10">CHK123-3438</strain>
    </source>
</reference>
<evidence type="ECO:0000313" key="10">
    <source>
        <dbReference type="EMBL" id="HIT40731.1"/>
    </source>
</evidence>
<keyword evidence="5 8" id="KW-1133">Transmembrane helix</keyword>
<feature type="coiled-coil region" evidence="7">
    <location>
        <begin position="330"/>
        <end position="357"/>
    </location>
</feature>
<dbReference type="Pfam" id="PF02397">
    <property type="entry name" value="Bac_transf"/>
    <property type="match status" value="1"/>
</dbReference>
<dbReference type="InterPro" id="IPR003362">
    <property type="entry name" value="Bact_transf"/>
</dbReference>
<dbReference type="PANTHER" id="PTHR30576:SF10">
    <property type="entry name" value="SLL5057 PROTEIN"/>
    <property type="match status" value="1"/>
</dbReference>
<reference evidence="10" key="1">
    <citation type="submission" date="2020-10" db="EMBL/GenBank/DDBJ databases">
        <authorList>
            <person name="Gilroy R."/>
        </authorList>
    </citation>
    <scope>NUCLEOTIDE SEQUENCE</scope>
    <source>
        <strain evidence="10">CHK123-3438</strain>
    </source>
</reference>
<dbReference type="GO" id="GO:0016020">
    <property type="term" value="C:membrane"/>
    <property type="evidence" value="ECO:0007669"/>
    <property type="project" value="UniProtKB-SubCell"/>
</dbReference>
<evidence type="ECO:0000256" key="5">
    <source>
        <dbReference type="ARBA" id="ARBA00022989"/>
    </source>
</evidence>
<feature type="transmembrane region" description="Helical" evidence="8">
    <location>
        <begin position="7"/>
        <end position="26"/>
    </location>
</feature>
<dbReference type="GO" id="GO:0016780">
    <property type="term" value="F:phosphotransferase activity, for other substituted phosphate groups"/>
    <property type="evidence" value="ECO:0007669"/>
    <property type="project" value="TreeGrafter"/>
</dbReference>
<evidence type="ECO:0000256" key="8">
    <source>
        <dbReference type="SAM" id="Phobius"/>
    </source>
</evidence>
<dbReference type="NCBIfam" id="TIGR03025">
    <property type="entry name" value="EPS_sugtrans"/>
    <property type="match status" value="1"/>
</dbReference>
<keyword evidence="3 10" id="KW-0808">Transferase</keyword>
<dbReference type="Pfam" id="PF13727">
    <property type="entry name" value="CoA_binding_3"/>
    <property type="match status" value="1"/>
</dbReference>
<feature type="domain" description="Bacterial sugar transferase" evidence="9">
    <location>
        <begin position="280"/>
        <end position="469"/>
    </location>
</feature>
<accession>A0A9D1GH44</accession>
<feature type="transmembrane region" description="Helical" evidence="8">
    <location>
        <begin position="285"/>
        <end position="308"/>
    </location>
</feature>